<gene>
    <name evidence="1" type="ORF">HPB49_004075</name>
</gene>
<name>A0ACB8DAU8_DERSI</name>
<evidence type="ECO:0000313" key="1">
    <source>
        <dbReference type="EMBL" id="KAH7965138.1"/>
    </source>
</evidence>
<reference evidence="1" key="1">
    <citation type="submission" date="2020-05" db="EMBL/GenBank/DDBJ databases">
        <title>Large-scale comparative analyses of tick genomes elucidate their genetic diversity and vector capacities.</title>
        <authorList>
            <person name="Jia N."/>
            <person name="Wang J."/>
            <person name="Shi W."/>
            <person name="Du L."/>
            <person name="Sun Y."/>
            <person name="Zhan W."/>
            <person name="Jiang J."/>
            <person name="Wang Q."/>
            <person name="Zhang B."/>
            <person name="Ji P."/>
            <person name="Sakyi L.B."/>
            <person name="Cui X."/>
            <person name="Yuan T."/>
            <person name="Jiang B."/>
            <person name="Yang W."/>
            <person name="Lam T.T.-Y."/>
            <person name="Chang Q."/>
            <person name="Ding S."/>
            <person name="Wang X."/>
            <person name="Zhu J."/>
            <person name="Ruan X."/>
            <person name="Zhao L."/>
            <person name="Wei J."/>
            <person name="Que T."/>
            <person name="Du C."/>
            <person name="Cheng J."/>
            <person name="Dai P."/>
            <person name="Han X."/>
            <person name="Huang E."/>
            <person name="Gao Y."/>
            <person name="Liu J."/>
            <person name="Shao H."/>
            <person name="Ye R."/>
            <person name="Li L."/>
            <person name="Wei W."/>
            <person name="Wang X."/>
            <person name="Wang C."/>
            <person name="Yang T."/>
            <person name="Huo Q."/>
            <person name="Li W."/>
            <person name="Guo W."/>
            <person name="Chen H."/>
            <person name="Zhou L."/>
            <person name="Ni X."/>
            <person name="Tian J."/>
            <person name="Zhou Y."/>
            <person name="Sheng Y."/>
            <person name="Liu T."/>
            <person name="Pan Y."/>
            <person name="Xia L."/>
            <person name="Li J."/>
            <person name="Zhao F."/>
            <person name="Cao W."/>
        </authorList>
    </citation>
    <scope>NUCLEOTIDE SEQUENCE</scope>
    <source>
        <strain evidence="1">Dsil-2018</strain>
    </source>
</reference>
<keyword evidence="2" id="KW-1185">Reference proteome</keyword>
<accession>A0ACB8DAU8</accession>
<protein>
    <submittedName>
        <fullName evidence="1">Uncharacterized protein</fullName>
    </submittedName>
</protein>
<dbReference type="Proteomes" id="UP000821865">
    <property type="component" value="Chromosome 2"/>
</dbReference>
<organism evidence="1 2">
    <name type="scientific">Dermacentor silvarum</name>
    <name type="common">Tick</name>
    <dbReference type="NCBI Taxonomy" id="543639"/>
    <lineage>
        <taxon>Eukaryota</taxon>
        <taxon>Metazoa</taxon>
        <taxon>Ecdysozoa</taxon>
        <taxon>Arthropoda</taxon>
        <taxon>Chelicerata</taxon>
        <taxon>Arachnida</taxon>
        <taxon>Acari</taxon>
        <taxon>Parasitiformes</taxon>
        <taxon>Ixodida</taxon>
        <taxon>Ixodoidea</taxon>
        <taxon>Ixodidae</taxon>
        <taxon>Rhipicephalinae</taxon>
        <taxon>Dermacentor</taxon>
    </lineage>
</organism>
<proteinExistence type="predicted"/>
<evidence type="ECO:0000313" key="2">
    <source>
        <dbReference type="Proteomes" id="UP000821865"/>
    </source>
</evidence>
<comment type="caution">
    <text evidence="1">The sequence shown here is derived from an EMBL/GenBank/DDBJ whole genome shotgun (WGS) entry which is preliminary data.</text>
</comment>
<sequence>MLTLRTERDWLREHPTLPHPDRQHLCPGCVFDSRSRRTVTRLVNRPFFVFLRGQTNWGGGFATCHLVTEKQTMTDYAAKIIYEKLRDASSKKAEEKSQRASKGQPASADKEPDTKLKQDDEQKPTKPDGNEENGDKVKSKDESPQPGQESKPKAGNETDSAKPVPKTSEKSISGEEATDSKSKEEPKEEDKPIQGNDKPGEGVAEGEEPKLPGEETGPSRNATKTATKAAEAEEDRRTNKIKGEEEVEDVHCIKPVSAGMIKLVSLPCRGAVPDAVRDIRTLSLLLRQL</sequence>
<dbReference type="EMBL" id="CM023471">
    <property type="protein sequence ID" value="KAH7965138.1"/>
    <property type="molecule type" value="Genomic_DNA"/>
</dbReference>